<organism evidence="2 3">
    <name type="scientific">Candidatus Clostridium helianthi</name>
    <dbReference type="NCBI Taxonomy" id="3381660"/>
    <lineage>
        <taxon>Bacteria</taxon>
        <taxon>Bacillati</taxon>
        <taxon>Bacillota</taxon>
        <taxon>Clostridia</taxon>
        <taxon>Eubacteriales</taxon>
        <taxon>Clostridiaceae</taxon>
        <taxon>Clostridium</taxon>
    </lineage>
</organism>
<reference evidence="2 3" key="1">
    <citation type="submission" date="2024-11" db="EMBL/GenBank/DDBJ databases">
        <authorList>
            <person name="Heng Y.C."/>
            <person name="Lim A.C.H."/>
            <person name="Lee J.K.Y."/>
            <person name="Kittelmann S."/>
        </authorList>
    </citation>
    <scope>NUCLEOTIDE SEQUENCE [LARGE SCALE GENOMIC DNA]</scope>
    <source>
        <strain evidence="2 3">WILCCON 0112</strain>
    </source>
</reference>
<keyword evidence="3" id="KW-1185">Reference proteome</keyword>
<proteinExistence type="predicted"/>
<evidence type="ECO:0000313" key="3">
    <source>
        <dbReference type="Proteomes" id="UP001623600"/>
    </source>
</evidence>
<comment type="caution">
    <text evidence="2">The sequence shown here is derived from an EMBL/GenBank/DDBJ whole genome shotgun (WGS) entry which is preliminary data.</text>
</comment>
<keyword evidence="1" id="KW-0812">Transmembrane</keyword>
<evidence type="ECO:0000313" key="2">
    <source>
        <dbReference type="EMBL" id="MFL0165283.1"/>
    </source>
</evidence>
<evidence type="ECO:0008006" key="4">
    <source>
        <dbReference type="Google" id="ProtNLM"/>
    </source>
</evidence>
<evidence type="ECO:0000256" key="1">
    <source>
        <dbReference type="SAM" id="Phobius"/>
    </source>
</evidence>
<dbReference type="EMBL" id="JBJIAB010000009">
    <property type="protein sequence ID" value="MFL0165283.1"/>
    <property type="molecule type" value="Genomic_DNA"/>
</dbReference>
<accession>A0ABW8S336</accession>
<gene>
    <name evidence="2" type="ORF">ACJDTP_09415</name>
</gene>
<feature type="transmembrane region" description="Helical" evidence="1">
    <location>
        <begin position="466"/>
        <end position="498"/>
    </location>
</feature>
<sequence>MGERVISTANLSVIESNLGKLANNLAVVANNVESVAVRVDNVDGKVNVVSSELGALTEEFRAFVNESKRIANLADAKQNVVMLEQELKKEFGNYETVRRHTVGILQAADISVVKKETIENATEELMLSTPRYWLAPALIALSAWLSDNKELADKALKEAIRRDDEKTSLLFCLISRRAGKLDGSLVWLERYFSMQDPEKMERRIIVVLDAFASGLFGGDVKGECSSKIKQWLDELSSKAGFVEQQRQQWQNALLAKKASINENEFPILRKHSPTWNKLKEVLEIAETHDEIYNYFSNIFNTKVDNVTSVSAKIDDILDNLVKNYDTEELPIRAQLRKNKLVIEENGEVDRANKRFDLESKGYEKYDDFSQHLTNIALAPEATGALIATQKLAISLSKQWILDAHEDLTAKSRAEVPIEVEVDIDSWHGKTRDGADAEELSNSLNIHIDNLKEEQLSKLKWPNGKTIAAGIIGGIIAILGIGTILISLIAIAIAAWVILSQKKSVEKSRNKVITDFENFRQTSQEILNGFLAEVVDYRRLYSVKDKESEKVVDFLKELSPEQYITIQGNSRVRQVL</sequence>
<dbReference type="Proteomes" id="UP001623600">
    <property type="component" value="Unassembled WGS sequence"/>
</dbReference>
<dbReference type="RefSeq" id="WP_406761013.1">
    <property type="nucleotide sequence ID" value="NZ_JBJIAB010000009.1"/>
</dbReference>
<name>A0ABW8S336_9CLOT</name>
<keyword evidence="1" id="KW-1133">Transmembrane helix</keyword>
<keyword evidence="1" id="KW-0472">Membrane</keyword>
<protein>
    <recommendedName>
        <fullName evidence="4">Chemotaxis protein</fullName>
    </recommendedName>
</protein>